<organism evidence="15 16">
    <name type="scientific">Vanrija albida</name>
    <dbReference type="NCBI Taxonomy" id="181172"/>
    <lineage>
        <taxon>Eukaryota</taxon>
        <taxon>Fungi</taxon>
        <taxon>Dikarya</taxon>
        <taxon>Basidiomycota</taxon>
        <taxon>Agaricomycotina</taxon>
        <taxon>Tremellomycetes</taxon>
        <taxon>Trichosporonales</taxon>
        <taxon>Trichosporonaceae</taxon>
        <taxon>Vanrija</taxon>
    </lineage>
</organism>
<reference evidence="15 16" key="1">
    <citation type="submission" date="2023-08" db="EMBL/GenBank/DDBJ databases">
        <title>Annotated Genome Sequence of Vanrija albida AlHP1.</title>
        <authorList>
            <person name="Herzog R."/>
        </authorList>
    </citation>
    <scope>NUCLEOTIDE SEQUENCE [LARGE SCALE GENOMIC DNA]</scope>
    <source>
        <strain evidence="15 16">AlHP1</strain>
    </source>
</reference>
<sequence>MNTPGSKQPSWFPRPPSWLSRPILVLALIIMSFVQYPSDHPFPIQNLPYGVFSTDTQPATRPGVAIGDFILDLAALSQTEHWAKSPVKASIFQTANLDAFVALEPEDWAAFRAFLTSILSPSSPLKANADAVLVPRTAASTHLHLPINIGDYTDFYASYEHAFNAGVLIRGPANALQPNWKHLPVGYHGRASSIVVSGTPFHRPTGQILDKPTDKQPIFAPCRKLDYELETAFVGRKHIFGMVLMNDWSARDIQTWEYVPLGPFLSKNFCTTIAPWIVTPAALEPFKVKQYEHDPALLPYLDDPEGYNYAVPLHLEIKTAESEAYSHVSTSSMQHTYYTFAQMIAHHSATGCNLRPSDMMGSGTLSAPGNSDAPNDGALGSLLERSRLGREPFELNEGRKDMTWLRDGDSVRITGVAKGEGYSIGFGECEGTVLPAWAGA</sequence>
<feature type="signal peptide" evidence="12">
    <location>
        <begin position="1"/>
        <end position="27"/>
    </location>
</feature>
<evidence type="ECO:0000256" key="7">
    <source>
        <dbReference type="ARBA" id="ARBA00022842"/>
    </source>
</evidence>
<dbReference type="Proteomes" id="UP001565368">
    <property type="component" value="Unassembled WGS sequence"/>
</dbReference>
<feature type="compositionally biased region" description="Polar residues" evidence="11">
    <location>
        <begin position="363"/>
        <end position="373"/>
    </location>
</feature>
<name>A0ABR3Q7M3_9TREE</name>
<dbReference type="GeneID" id="95985500"/>
<dbReference type="PANTHER" id="PTHR43069">
    <property type="entry name" value="FUMARYLACETOACETASE"/>
    <property type="match status" value="1"/>
</dbReference>
<keyword evidence="9 10" id="KW-0585">Phenylalanine catabolism</keyword>
<comment type="pathway">
    <text evidence="1 10">Amino-acid degradation; L-phenylalanine degradation; acetoacetate and fumarate from L-phenylalanine: step 6/6.</text>
</comment>
<dbReference type="InterPro" id="IPR005959">
    <property type="entry name" value="Fumarylacetoacetase"/>
</dbReference>
<dbReference type="InterPro" id="IPR015377">
    <property type="entry name" value="Fumarylacetoacetase_N"/>
</dbReference>
<dbReference type="InterPro" id="IPR011234">
    <property type="entry name" value="Fumarylacetoacetase-like_C"/>
</dbReference>
<dbReference type="RefSeq" id="XP_069210390.1">
    <property type="nucleotide sequence ID" value="XM_069352972.1"/>
</dbReference>
<protein>
    <recommendedName>
        <fullName evidence="3 10">Fumarylacetoacetase</fullName>
        <ecNumber evidence="3 10">3.7.1.2</ecNumber>
    </recommendedName>
    <alternativeName>
        <fullName evidence="10">Fumarylacetoacetate hydrolase</fullName>
    </alternativeName>
</protein>
<evidence type="ECO:0000259" key="13">
    <source>
        <dbReference type="Pfam" id="PF01557"/>
    </source>
</evidence>
<dbReference type="InterPro" id="IPR036462">
    <property type="entry name" value="Fumarylacetoacetase_N_sf"/>
</dbReference>
<dbReference type="NCBIfam" id="TIGR01266">
    <property type="entry name" value="fum_ac_acetase"/>
    <property type="match status" value="1"/>
</dbReference>
<evidence type="ECO:0000256" key="2">
    <source>
        <dbReference type="ARBA" id="ARBA00010211"/>
    </source>
</evidence>
<dbReference type="EC" id="3.7.1.2" evidence="3 10"/>
<evidence type="ECO:0000259" key="14">
    <source>
        <dbReference type="Pfam" id="PF09298"/>
    </source>
</evidence>
<dbReference type="PANTHER" id="PTHR43069:SF2">
    <property type="entry name" value="FUMARYLACETOACETASE"/>
    <property type="match status" value="1"/>
</dbReference>
<comment type="catalytic activity">
    <reaction evidence="10">
        <text>4-fumarylacetoacetate + H2O = acetoacetate + fumarate + H(+)</text>
        <dbReference type="Rhea" id="RHEA:10244"/>
        <dbReference type="ChEBI" id="CHEBI:13705"/>
        <dbReference type="ChEBI" id="CHEBI:15377"/>
        <dbReference type="ChEBI" id="CHEBI:15378"/>
        <dbReference type="ChEBI" id="CHEBI:18034"/>
        <dbReference type="ChEBI" id="CHEBI:29806"/>
        <dbReference type="EC" id="3.7.1.2"/>
    </reaction>
</comment>
<keyword evidence="12" id="KW-0732">Signal</keyword>
<dbReference type="Pfam" id="PF09298">
    <property type="entry name" value="FAA_hydrolase_N"/>
    <property type="match status" value="1"/>
</dbReference>
<gene>
    <name evidence="15" type="ORF">Q8F55_004457</name>
</gene>
<evidence type="ECO:0000256" key="6">
    <source>
        <dbReference type="ARBA" id="ARBA00022837"/>
    </source>
</evidence>
<feature type="domain" description="Fumarylacetoacetase N-terminal" evidence="14">
    <location>
        <begin position="45"/>
        <end position="143"/>
    </location>
</feature>
<evidence type="ECO:0000256" key="3">
    <source>
        <dbReference type="ARBA" id="ARBA00012094"/>
    </source>
</evidence>
<dbReference type="Gene3D" id="3.90.850.10">
    <property type="entry name" value="Fumarylacetoacetase-like, C-terminal domain"/>
    <property type="match status" value="1"/>
</dbReference>
<proteinExistence type="inferred from homology"/>
<dbReference type="InterPro" id="IPR036663">
    <property type="entry name" value="Fumarylacetoacetase_C_sf"/>
</dbReference>
<comment type="cofactor">
    <cofactor evidence="10">
        <name>Mg(2+)</name>
        <dbReference type="ChEBI" id="CHEBI:18420"/>
    </cofactor>
    <cofactor evidence="10">
        <name>Ca(2+)</name>
        <dbReference type="ChEBI" id="CHEBI:29108"/>
    </cofactor>
</comment>
<evidence type="ECO:0000256" key="9">
    <source>
        <dbReference type="ARBA" id="ARBA00023232"/>
    </source>
</evidence>
<evidence type="ECO:0000313" key="15">
    <source>
        <dbReference type="EMBL" id="KAL1410446.1"/>
    </source>
</evidence>
<evidence type="ECO:0000256" key="10">
    <source>
        <dbReference type="RuleBase" id="RU366008"/>
    </source>
</evidence>
<evidence type="ECO:0000256" key="4">
    <source>
        <dbReference type="ARBA" id="ARBA00022723"/>
    </source>
</evidence>
<accession>A0ABR3Q7M3</accession>
<evidence type="ECO:0000256" key="12">
    <source>
        <dbReference type="SAM" id="SignalP"/>
    </source>
</evidence>
<evidence type="ECO:0000256" key="8">
    <source>
        <dbReference type="ARBA" id="ARBA00022878"/>
    </source>
</evidence>
<evidence type="ECO:0000256" key="1">
    <source>
        <dbReference type="ARBA" id="ARBA00004782"/>
    </source>
</evidence>
<dbReference type="SUPFAM" id="SSF63433">
    <property type="entry name" value="Fumarylacetoacetate hydrolase, FAH, N-terminal domain"/>
    <property type="match status" value="1"/>
</dbReference>
<comment type="similarity">
    <text evidence="2 10">Belongs to the FAH family.</text>
</comment>
<feature type="domain" description="Fumarylacetoacetase-like C-terminal" evidence="13">
    <location>
        <begin position="153"/>
        <end position="433"/>
    </location>
</feature>
<dbReference type="Pfam" id="PF01557">
    <property type="entry name" value="FAA_hydrolase"/>
    <property type="match status" value="1"/>
</dbReference>
<keyword evidence="6 10" id="KW-0106">Calcium</keyword>
<keyword evidence="8 10" id="KW-0828">Tyrosine catabolism</keyword>
<feature type="chain" id="PRO_5047247501" description="Fumarylacetoacetase" evidence="12">
    <location>
        <begin position="28"/>
        <end position="440"/>
    </location>
</feature>
<keyword evidence="4 10" id="KW-0479">Metal-binding</keyword>
<feature type="region of interest" description="Disordered" evidence="11">
    <location>
        <begin position="360"/>
        <end position="380"/>
    </location>
</feature>
<evidence type="ECO:0000256" key="11">
    <source>
        <dbReference type="SAM" id="MobiDB-lite"/>
    </source>
</evidence>
<keyword evidence="16" id="KW-1185">Reference proteome</keyword>
<dbReference type="SUPFAM" id="SSF56529">
    <property type="entry name" value="FAH"/>
    <property type="match status" value="1"/>
</dbReference>
<dbReference type="Gene3D" id="2.30.30.230">
    <property type="entry name" value="Fumarylacetoacetase, N-terminal domain"/>
    <property type="match status" value="1"/>
</dbReference>
<evidence type="ECO:0000313" key="16">
    <source>
        <dbReference type="Proteomes" id="UP001565368"/>
    </source>
</evidence>
<keyword evidence="5 10" id="KW-0378">Hydrolase</keyword>
<comment type="caution">
    <text evidence="15">The sequence shown here is derived from an EMBL/GenBank/DDBJ whole genome shotgun (WGS) entry which is preliminary data.</text>
</comment>
<keyword evidence="7 10" id="KW-0460">Magnesium</keyword>
<evidence type="ECO:0000256" key="5">
    <source>
        <dbReference type="ARBA" id="ARBA00022801"/>
    </source>
</evidence>
<dbReference type="EMBL" id="JBBXJM010000003">
    <property type="protein sequence ID" value="KAL1410446.1"/>
    <property type="molecule type" value="Genomic_DNA"/>
</dbReference>